<reference evidence="8 9" key="1">
    <citation type="submission" date="2024-01" db="EMBL/GenBank/DDBJ databases">
        <title>The diversity of rhizobia nodulating Mimosa spp. in eleven states of Brazil covering several biomes is determined by host plant, location, and edaphic factors.</title>
        <authorList>
            <person name="Rouws L."/>
            <person name="Barauna A."/>
            <person name="Beukes C."/>
            <person name="De Faria S.M."/>
            <person name="Gross E."/>
            <person name="Dos Reis Junior F.B."/>
            <person name="Simon M."/>
            <person name="Maluk M."/>
            <person name="Odee D.W."/>
            <person name="Kenicer G."/>
            <person name="Young J.P.W."/>
            <person name="Reis V.M."/>
            <person name="Zilli J."/>
            <person name="James E.K."/>
        </authorList>
    </citation>
    <scope>NUCLEOTIDE SEQUENCE [LARGE SCALE GENOMIC DNA]</scope>
    <source>
        <strain evidence="8 9">JHI1651</strain>
    </source>
</reference>
<evidence type="ECO:0000256" key="3">
    <source>
        <dbReference type="ARBA" id="ARBA00023125"/>
    </source>
</evidence>
<proteinExistence type="predicted"/>
<dbReference type="InterPro" id="IPR013762">
    <property type="entry name" value="Integrase-like_cat_sf"/>
</dbReference>
<dbReference type="PROSITE" id="PS51900">
    <property type="entry name" value="CB"/>
    <property type="match status" value="1"/>
</dbReference>
<dbReference type="Pfam" id="PF02899">
    <property type="entry name" value="Phage_int_SAM_1"/>
    <property type="match status" value="1"/>
</dbReference>
<dbReference type="Gene3D" id="1.10.443.10">
    <property type="entry name" value="Intergrase catalytic core"/>
    <property type="match status" value="1"/>
</dbReference>
<dbReference type="Gene3D" id="1.10.150.130">
    <property type="match status" value="1"/>
</dbReference>
<keyword evidence="2" id="KW-0229">DNA integration</keyword>
<evidence type="ECO:0000313" key="9">
    <source>
        <dbReference type="Proteomes" id="UP001462961"/>
    </source>
</evidence>
<evidence type="ECO:0000259" key="6">
    <source>
        <dbReference type="PROSITE" id="PS51898"/>
    </source>
</evidence>
<keyword evidence="1" id="KW-0159">Chromosome partition</keyword>
<sequence length="413" mass="47293">MFDHLFKSSSTVALHARAPYAEERIRYLEHCERRGDRHHTVRRKAWNLLWIAHQLGDRADLHLTVDQLRSILFDSGRQGIRYRQIDGYWTRKQITCTARGWLRYLGCLDRPVVQNPFQSYLDDYCKWATNEQGLAESTVGLYARRITRFLRWYGPGGRSLSEVRVSDIDAYLAYERRQGWGRLTIRSAVDAMRAFFRFGGVSHWCKPSFAAAIQGPRIYSLENLPAGPAWVDVSRVFASLNSTDPKDIRARAVLMLLSIYGMRASEVAKLRLDDIDWERDQLRVRRAKRRELQVYPLLPSVGKAIVDYLQHVRPRSAHREVFLILMSPFRPLSAKGIYGVVSPRLKAADVHCAHHGPHALRHACAARLVAQGLSLKEVGDHLGHRSTRATRIYTKVDLAGLREVAAFDLGELS</sequence>
<dbReference type="EMBL" id="JAYLVJ010000060">
    <property type="protein sequence ID" value="MEO1758719.1"/>
    <property type="molecule type" value="Genomic_DNA"/>
</dbReference>
<evidence type="ECO:0000256" key="4">
    <source>
        <dbReference type="ARBA" id="ARBA00023172"/>
    </source>
</evidence>
<dbReference type="InterPro" id="IPR044068">
    <property type="entry name" value="CB"/>
</dbReference>
<evidence type="ECO:0000256" key="1">
    <source>
        <dbReference type="ARBA" id="ARBA00022829"/>
    </source>
</evidence>
<keyword evidence="9" id="KW-1185">Reference proteome</keyword>
<accession>A0ABV0E5U3</accession>
<keyword evidence="4" id="KW-0233">DNA recombination</keyword>
<evidence type="ECO:0000256" key="5">
    <source>
        <dbReference type="PROSITE-ProRule" id="PRU01248"/>
    </source>
</evidence>
<feature type="domain" description="Core-binding (CB)" evidence="7">
    <location>
        <begin position="115"/>
        <end position="200"/>
    </location>
</feature>
<comment type="caution">
    <text evidence="8">The sequence shown here is derived from an EMBL/GenBank/DDBJ whole genome shotgun (WGS) entry which is preliminary data.</text>
</comment>
<dbReference type="Pfam" id="PF00589">
    <property type="entry name" value="Phage_integrase"/>
    <property type="match status" value="1"/>
</dbReference>
<dbReference type="InterPro" id="IPR050090">
    <property type="entry name" value="Tyrosine_recombinase_XerCD"/>
</dbReference>
<dbReference type="InterPro" id="IPR004107">
    <property type="entry name" value="Integrase_SAM-like_N"/>
</dbReference>
<dbReference type="RefSeq" id="WP_012406677.1">
    <property type="nucleotide sequence ID" value="NZ_JAKUCO010000053.1"/>
</dbReference>
<evidence type="ECO:0000256" key="2">
    <source>
        <dbReference type="ARBA" id="ARBA00022908"/>
    </source>
</evidence>
<dbReference type="CDD" id="cd01188">
    <property type="entry name" value="INT_RitA_C_like"/>
    <property type="match status" value="1"/>
</dbReference>
<evidence type="ECO:0000313" key="8">
    <source>
        <dbReference type="EMBL" id="MEO1758719.1"/>
    </source>
</evidence>
<dbReference type="PANTHER" id="PTHR30349">
    <property type="entry name" value="PHAGE INTEGRASE-RELATED"/>
    <property type="match status" value="1"/>
</dbReference>
<name>A0ABV0E5U3_9BURK</name>
<dbReference type="PROSITE" id="PS51898">
    <property type="entry name" value="TYR_RECOMBINASE"/>
    <property type="match status" value="1"/>
</dbReference>
<organism evidence="8 9">
    <name type="scientific">Paraburkholderia caribensis</name>
    <dbReference type="NCBI Taxonomy" id="75105"/>
    <lineage>
        <taxon>Bacteria</taxon>
        <taxon>Pseudomonadati</taxon>
        <taxon>Pseudomonadota</taxon>
        <taxon>Betaproteobacteria</taxon>
        <taxon>Burkholderiales</taxon>
        <taxon>Burkholderiaceae</taxon>
        <taxon>Paraburkholderia</taxon>
    </lineage>
</organism>
<dbReference type="PANTHER" id="PTHR30349:SF81">
    <property type="entry name" value="TYROSINE RECOMBINASE XERC"/>
    <property type="match status" value="1"/>
</dbReference>
<dbReference type="Proteomes" id="UP001462961">
    <property type="component" value="Unassembled WGS sequence"/>
</dbReference>
<dbReference type="InterPro" id="IPR011010">
    <property type="entry name" value="DNA_brk_join_enz"/>
</dbReference>
<dbReference type="InterPro" id="IPR010998">
    <property type="entry name" value="Integrase_recombinase_N"/>
</dbReference>
<keyword evidence="3 5" id="KW-0238">DNA-binding</keyword>
<protein>
    <submittedName>
        <fullName evidence="8">Site-specific integrase</fullName>
    </submittedName>
</protein>
<gene>
    <name evidence="8" type="ORF">VOI32_32920</name>
</gene>
<evidence type="ECO:0000259" key="7">
    <source>
        <dbReference type="PROSITE" id="PS51900"/>
    </source>
</evidence>
<dbReference type="SUPFAM" id="SSF56349">
    <property type="entry name" value="DNA breaking-rejoining enzymes"/>
    <property type="match status" value="1"/>
</dbReference>
<dbReference type="InterPro" id="IPR002104">
    <property type="entry name" value="Integrase_catalytic"/>
</dbReference>
<feature type="domain" description="Tyr recombinase" evidence="6">
    <location>
        <begin position="214"/>
        <end position="406"/>
    </location>
</feature>